<feature type="compositionally biased region" description="Basic and acidic residues" evidence="1">
    <location>
        <begin position="28"/>
        <end position="38"/>
    </location>
</feature>
<gene>
    <name evidence="3" type="ORF">Acr_21g0004730</name>
</gene>
<proteinExistence type="predicted"/>
<keyword evidence="2" id="KW-1133">Transmembrane helix</keyword>
<dbReference type="EMBL" id="BJWL01000021">
    <property type="protein sequence ID" value="GFZ09874.1"/>
    <property type="molecule type" value="Genomic_DNA"/>
</dbReference>
<feature type="transmembrane region" description="Helical" evidence="2">
    <location>
        <begin position="139"/>
        <end position="156"/>
    </location>
</feature>
<keyword evidence="4" id="KW-1185">Reference proteome</keyword>
<protein>
    <submittedName>
        <fullName evidence="3">Uncharacterized protein</fullName>
    </submittedName>
</protein>
<sequence length="164" mass="18469">MSRRIKPDQTHEKVEEKKTASSSTKGVVIHEKHPRDEVPDSSPNKKGKTDESKGKETISPPEAKNSKPNRTVSRGTIRLVAHGESTAKPGNALGVRASVLVSASMAKKIQAGVILPVDGRRWINSPWIRWLPSSFTSSSRYLFTFILGFKFYFYWFKEFMETCL</sequence>
<feature type="region of interest" description="Disordered" evidence="1">
    <location>
        <begin position="1"/>
        <end position="74"/>
    </location>
</feature>
<comment type="caution">
    <text evidence="3">The sequence shown here is derived from an EMBL/GenBank/DDBJ whole genome shotgun (WGS) entry which is preliminary data.</text>
</comment>
<keyword evidence="2" id="KW-0812">Transmembrane</keyword>
<feature type="compositionally biased region" description="Basic and acidic residues" evidence="1">
    <location>
        <begin position="47"/>
        <end position="56"/>
    </location>
</feature>
<evidence type="ECO:0000313" key="4">
    <source>
        <dbReference type="Proteomes" id="UP000585474"/>
    </source>
</evidence>
<dbReference type="Proteomes" id="UP000585474">
    <property type="component" value="Unassembled WGS sequence"/>
</dbReference>
<feature type="compositionally biased region" description="Basic and acidic residues" evidence="1">
    <location>
        <begin position="1"/>
        <end position="19"/>
    </location>
</feature>
<evidence type="ECO:0000256" key="2">
    <source>
        <dbReference type="SAM" id="Phobius"/>
    </source>
</evidence>
<evidence type="ECO:0000313" key="3">
    <source>
        <dbReference type="EMBL" id="GFZ09874.1"/>
    </source>
</evidence>
<name>A0A7J0GGI9_9ERIC</name>
<dbReference type="AlphaFoldDB" id="A0A7J0GGI9"/>
<reference evidence="3 4" key="1">
    <citation type="submission" date="2019-07" db="EMBL/GenBank/DDBJ databases">
        <title>De Novo Assembly of kiwifruit Actinidia rufa.</title>
        <authorList>
            <person name="Sugita-Konishi S."/>
            <person name="Sato K."/>
            <person name="Mori E."/>
            <person name="Abe Y."/>
            <person name="Kisaki G."/>
            <person name="Hamano K."/>
            <person name="Suezawa K."/>
            <person name="Otani M."/>
            <person name="Fukuda T."/>
            <person name="Manabe T."/>
            <person name="Gomi K."/>
            <person name="Tabuchi M."/>
            <person name="Akimitsu K."/>
            <person name="Kataoka I."/>
        </authorList>
    </citation>
    <scope>NUCLEOTIDE SEQUENCE [LARGE SCALE GENOMIC DNA]</scope>
    <source>
        <strain evidence="4">cv. Fuchu</strain>
    </source>
</reference>
<evidence type="ECO:0000256" key="1">
    <source>
        <dbReference type="SAM" id="MobiDB-lite"/>
    </source>
</evidence>
<organism evidence="3 4">
    <name type="scientific">Actinidia rufa</name>
    <dbReference type="NCBI Taxonomy" id="165716"/>
    <lineage>
        <taxon>Eukaryota</taxon>
        <taxon>Viridiplantae</taxon>
        <taxon>Streptophyta</taxon>
        <taxon>Embryophyta</taxon>
        <taxon>Tracheophyta</taxon>
        <taxon>Spermatophyta</taxon>
        <taxon>Magnoliopsida</taxon>
        <taxon>eudicotyledons</taxon>
        <taxon>Gunneridae</taxon>
        <taxon>Pentapetalae</taxon>
        <taxon>asterids</taxon>
        <taxon>Ericales</taxon>
        <taxon>Actinidiaceae</taxon>
        <taxon>Actinidia</taxon>
    </lineage>
</organism>
<accession>A0A7J0GGI9</accession>
<keyword evidence="2" id="KW-0472">Membrane</keyword>